<feature type="signal peptide" evidence="1">
    <location>
        <begin position="1"/>
        <end position="22"/>
    </location>
</feature>
<feature type="chain" id="PRO_5016316071" evidence="1">
    <location>
        <begin position="23"/>
        <end position="77"/>
    </location>
</feature>
<reference evidence="2 3" key="1">
    <citation type="submission" date="2016-12" db="EMBL/GenBank/DDBJ databases">
        <title>The genomes of Aspergillus section Nigri reveals drivers in fungal speciation.</title>
        <authorList>
            <consortium name="DOE Joint Genome Institute"/>
            <person name="Vesth T.C."/>
            <person name="Nybo J."/>
            <person name="Theobald S."/>
            <person name="Brandl J."/>
            <person name="Frisvad J.C."/>
            <person name="Nielsen K.F."/>
            <person name="Lyhne E.K."/>
            <person name="Kogle M.E."/>
            <person name="Kuo A."/>
            <person name="Riley R."/>
            <person name="Clum A."/>
            <person name="Nolan M."/>
            <person name="Lipzen A."/>
            <person name="Salamov A."/>
            <person name="Henrissat B."/>
            <person name="Wiebenga A."/>
            <person name="De Vries R.P."/>
            <person name="Grigoriev I.V."/>
            <person name="Mortensen U.H."/>
            <person name="Andersen M.R."/>
            <person name="Baker S.E."/>
        </authorList>
    </citation>
    <scope>NUCLEOTIDE SEQUENCE [LARGE SCALE GENOMIC DNA]</scope>
    <source>
        <strain evidence="2 3">CBS 115572</strain>
    </source>
</reference>
<sequence length="77" mass="8147">MQYPKLVSMLLIIVPLAGLTTAAPVADASAEPINGEFTTGPLGISRDDKLTGFTKAIRRVPSADDVDLKAIGDVYKM</sequence>
<accession>A0A317WKR3</accession>
<dbReference type="RefSeq" id="XP_025467294.1">
    <property type="nucleotide sequence ID" value="XM_025617594.1"/>
</dbReference>
<name>A0A317WKR3_9EURO</name>
<dbReference type="AlphaFoldDB" id="A0A317WKR3"/>
<evidence type="ECO:0000313" key="2">
    <source>
        <dbReference type="EMBL" id="PWY87086.1"/>
    </source>
</evidence>
<keyword evidence="1" id="KW-0732">Signal</keyword>
<organism evidence="2 3">
    <name type="scientific">Aspergillus sclerotioniger CBS 115572</name>
    <dbReference type="NCBI Taxonomy" id="1450535"/>
    <lineage>
        <taxon>Eukaryota</taxon>
        <taxon>Fungi</taxon>
        <taxon>Dikarya</taxon>
        <taxon>Ascomycota</taxon>
        <taxon>Pezizomycotina</taxon>
        <taxon>Eurotiomycetes</taxon>
        <taxon>Eurotiomycetidae</taxon>
        <taxon>Eurotiales</taxon>
        <taxon>Aspergillaceae</taxon>
        <taxon>Aspergillus</taxon>
        <taxon>Aspergillus subgen. Circumdati</taxon>
    </lineage>
</organism>
<comment type="caution">
    <text evidence="2">The sequence shown here is derived from an EMBL/GenBank/DDBJ whole genome shotgun (WGS) entry which is preliminary data.</text>
</comment>
<proteinExistence type="predicted"/>
<evidence type="ECO:0000256" key="1">
    <source>
        <dbReference type="SAM" id="SignalP"/>
    </source>
</evidence>
<keyword evidence="3" id="KW-1185">Reference proteome</keyword>
<protein>
    <submittedName>
        <fullName evidence="2">Uncharacterized protein</fullName>
    </submittedName>
</protein>
<dbReference type="GeneID" id="37119737"/>
<dbReference type="EMBL" id="MSFK01000014">
    <property type="protein sequence ID" value="PWY87086.1"/>
    <property type="molecule type" value="Genomic_DNA"/>
</dbReference>
<evidence type="ECO:0000313" key="3">
    <source>
        <dbReference type="Proteomes" id="UP000246702"/>
    </source>
</evidence>
<dbReference type="Proteomes" id="UP000246702">
    <property type="component" value="Unassembled WGS sequence"/>
</dbReference>
<gene>
    <name evidence="2" type="ORF">BO94DRAFT_67034</name>
</gene>